<gene>
    <name evidence="1" type="ORF">GCM10007870_27730</name>
</gene>
<evidence type="ECO:0000313" key="2">
    <source>
        <dbReference type="Proteomes" id="UP001156629"/>
    </source>
</evidence>
<dbReference type="GeneID" id="76194779"/>
<name>A0ABQ5WVC1_9PROT</name>
<comment type="caution">
    <text evidence="1">The sequence shown here is derived from an EMBL/GenBank/DDBJ whole genome shotgun (WGS) entry which is preliminary data.</text>
</comment>
<proteinExistence type="predicted"/>
<dbReference type="RefSeq" id="WP_099286654.1">
    <property type="nucleotide sequence ID" value="NZ_BEWP01000006.1"/>
</dbReference>
<sequence>MRTSSDFRSLRAQAACMGWKPSKTNGGHIRWRHACGAIVFAPSTPSDCRSRKNTLAQLKRSTPALKAQAS</sequence>
<evidence type="ECO:0008006" key="3">
    <source>
        <dbReference type="Google" id="ProtNLM"/>
    </source>
</evidence>
<dbReference type="Proteomes" id="UP001156629">
    <property type="component" value="Unassembled WGS sequence"/>
</dbReference>
<organism evidence="1 2">
    <name type="scientific">Gluconobacter kondonii</name>
    <dbReference type="NCBI Taxonomy" id="941463"/>
    <lineage>
        <taxon>Bacteria</taxon>
        <taxon>Pseudomonadati</taxon>
        <taxon>Pseudomonadota</taxon>
        <taxon>Alphaproteobacteria</taxon>
        <taxon>Acetobacterales</taxon>
        <taxon>Acetobacteraceae</taxon>
        <taxon>Gluconobacter</taxon>
    </lineage>
</organism>
<dbReference type="EMBL" id="BSNV01000049">
    <property type="protein sequence ID" value="GLQ67188.1"/>
    <property type="molecule type" value="Genomic_DNA"/>
</dbReference>
<accession>A0ABQ5WVC1</accession>
<evidence type="ECO:0000313" key="1">
    <source>
        <dbReference type="EMBL" id="GLQ67188.1"/>
    </source>
</evidence>
<protein>
    <recommendedName>
        <fullName evidence="3">Type II toxin-antitoxin system HicA family toxin</fullName>
    </recommendedName>
</protein>
<keyword evidence="2" id="KW-1185">Reference proteome</keyword>
<reference evidence="2" key="1">
    <citation type="journal article" date="2019" name="Int. J. Syst. Evol. Microbiol.">
        <title>The Global Catalogue of Microorganisms (GCM) 10K type strain sequencing project: providing services to taxonomists for standard genome sequencing and annotation.</title>
        <authorList>
            <consortium name="The Broad Institute Genomics Platform"/>
            <consortium name="The Broad Institute Genome Sequencing Center for Infectious Disease"/>
            <person name="Wu L."/>
            <person name="Ma J."/>
        </authorList>
    </citation>
    <scope>NUCLEOTIDE SEQUENCE [LARGE SCALE GENOMIC DNA]</scope>
    <source>
        <strain evidence="2">NBRC 3266</strain>
    </source>
</reference>